<organism evidence="4 5">
    <name type="scientific">Niabella pedocola</name>
    <dbReference type="NCBI Taxonomy" id="1752077"/>
    <lineage>
        <taxon>Bacteria</taxon>
        <taxon>Pseudomonadati</taxon>
        <taxon>Bacteroidota</taxon>
        <taxon>Chitinophagia</taxon>
        <taxon>Chitinophagales</taxon>
        <taxon>Chitinophagaceae</taxon>
        <taxon>Niabella</taxon>
    </lineage>
</organism>
<dbReference type="Proteomes" id="UP001199816">
    <property type="component" value="Unassembled WGS sequence"/>
</dbReference>
<dbReference type="Pfam" id="PF13505">
    <property type="entry name" value="OMP_b-brl"/>
    <property type="match status" value="1"/>
</dbReference>
<proteinExistence type="predicted"/>
<feature type="signal peptide" evidence="2">
    <location>
        <begin position="1"/>
        <end position="20"/>
    </location>
</feature>
<evidence type="ECO:0000259" key="3">
    <source>
        <dbReference type="Pfam" id="PF13505"/>
    </source>
</evidence>
<evidence type="ECO:0000256" key="1">
    <source>
        <dbReference type="ARBA" id="ARBA00022729"/>
    </source>
</evidence>
<accession>A0ABS8PNQ3</accession>
<protein>
    <submittedName>
        <fullName evidence="4">Porin family protein</fullName>
    </submittedName>
</protein>
<evidence type="ECO:0000256" key="2">
    <source>
        <dbReference type="SAM" id="SignalP"/>
    </source>
</evidence>
<keyword evidence="5" id="KW-1185">Reference proteome</keyword>
<dbReference type="Gene3D" id="2.40.160.20">
    <property type="match status" value="1"/>
</dbReference>
<dbReference type="EMBL" id="JAJNEC010000005">
    <property type="protein sequence ID" value="MCD2422713.1"/>
    <property type="molecule type" value="Genomic_DNA"/>
</dbReference>
<dbReference type="InterPro" id="IPR011250">
    <property type="entry name" value="OMP/PagP_B-barrel"/>
</dbReference>
<keyword evidence="1 2" id="KW-0732">Signal</keyword>
<reference evidence="4 5" key="1">
    <citation type="submission" date="2021-11" db="EMBL/GenBank/DDBJ databases">
        <title>Genomic of Niabella pedocola.</title>
        <authorList>
            <person name="Wu T."/>
        </authorList>
    </citation>
    <scope>NUCLEOTIDE SEQUENCE [LARGE SCALE GENOMIC DNA]</scope>
    <source>
        <strain evidence="4 5">JCM 31011</strain>
    </source>
</reference>
<comment type="caution">
    <text evidence="4">The sequence shown here is derived from an EMBL/GenBank/DDBJ whole genome shotgun (WGS) entry which is preliminary data.</text>
</comment>
<dbReference type="RefSeq" id="WP_231003971.1">
    <property type="nucleotide sequence ID" value="NZ_JAJNEC010000005.1"/>
</dbReference>
<feature type="domain" description="Outer membrane protein beta-barrel" evidence="3">
    <location>
        <begin position="7"/>
        <end position="192"/>
    </location>
</feature>
<gene>
    <name evidence="4" type="ORF">LQ567_08070</name>
</gene>
<evidence type="ECO:0000313" key="4">
    <source>
        <dbReference type="EMBL" id="MCD2422713.1"/>
    </source>
</evidence>
<sequence length="211" mass="23156">MKTKLLTVALMTCAYFYSNAQVEKGSTLLGGQLGFTTQGDTSSKKNTNGQIAIRAGKAYKENRVFGINLGYAGTKNEMNSNGSEQKNTSFTAGIFNRCYKELGHDFYFFGEAGLGYSYGKTTVKEDLPSSKRKINQTSSSIGLGVTPGIAYRVLDHLHMELLIPSLLAVNYSNNKVDFDGTQQFKTNTFSFNTAFSRNPLESLGIGFSFIF</sequence>
<feature type="chain" id="PRO_5047331490" evidence="2">
    <location>
        <begin position="21"/>
        <end position="211"/>
    </location>
</feature>
<evidence type="ECO:0000313" key="5">
    <source>
        <dbReference type="Proteomes" id="UP001199816"/>
    </source>
</evidence>
<dbReference type="SUPFAM" id="SSF56925">
    <property type="entry name" value="OMPA-like"/>
    <property type="match status" value="1"/>
</dbReference>
<name>A0ABS8PNQ3_9BACT</name>
<dbReference type="InterPro" id="IPR027385">
    <property type="entry name" value="Beta-barrel_OMP"/>
</dbReference>